<dbReference type="AlphaFoldDB" id="A0A183HVJ1"/>
<gene>
    <name evidence="1" type="ORF">OFLC_LOCUS11507</name>
</gene>
<name>A0A183HVJ1_9BILA</name>
<reference evidence="3" key="1">
    <citation type="submission" date="2016-06" db="UniProtKB">
        <authorList>
            <consortium name="WormBaseParasite"/>
        </authorList>
    </citation>
    <scope>IDENTIFICATION</scope>
</reference>
<evidence type="ECO:0000313" key="1">
    <source>
        <dbReference type="EMBL" id="VDO76959.1"/>
    </source>
</evidence>
<accession>A0A183HVJ1</accession>
<reference evidence="1 2" key="2">
    <citation type="submission" date="2018-11" db="EMBL/GenBank/DDBJ databases">
        <authorList>
            <consortium name="Pathogen Informatics"/>
        </authorList>
    </citation>
    <scope>NUCLEOTIDE SEQUENCE [LARGE SCALE GENOMIC DNA]</scope>
</reference>
<evidence type="ECO:0000313" key="3">
    <source>
        <dbReference type="WBParaSite" id="OFLC_0001150301-mRNA-1"/>
    </source>
</evidence>
<proteinExistence type="predicted"/>
<dbReference type="WBParaSite" id="OFLC_0001150301-mRNA-1">
    <property type="protein sequence ID" value="OFLC_0001150301-mRNA-1"/>
    <property type="gene ID" value="OFLC_0001150301"/>
</dbReference>
<keyword evidence="2" id="KW-1185">Reference proteome</keyword>
<evidence type="ECO:0000313" key="2">
    <source>
        <dbReference type="Proteomes" id="UP000267606"/>
    </source>
</evidence>
<dbReference type="EMBL" id="UZAJ01016679">
    <property type="protein sequence ID" value="VDO76959.1"/>
    <property type="molecule type" value="Genomic_DNA"/>
</dbReference>
<dbReference type="Proteomes" id="UP000267606">
    <property type="component" value="Unassembled WGS sequence"/>
</dbReference>
<protein>
    <submittedName>
        <fullName evidence="1 3">Uncharacterized protein</fullName>
    </submittedName>
</protein>
<sequence length="34" mass="3925">MKINCKFSNFFLLIRIAILTFTLFAIPQGQNHLA</sequence>
<organism evidence="3">
    <name type="scientific">Onchocerca flexuosa</name>
    <dbReference type="NCBI Taxonomy" id="387005"/>
    <lineage>
        <taxon>Eukaryota</taxon>
        <taxon>Metazoa</taxon>
        <taxon>Ecdysozoa</taxon>
        <taxon>Nematoda</taxon>
        <taxon>Chromadorea</taxon>
        <taxon>Rhabditida</taxon>
        <taxon>Spirurina</taxon>
        <taxon>Spiruromorpha</taxon>
        <taxon>Filarioidea</taxon>
        <taxon>Onchocercidae</taxon>
        <taxon>Onchocerca</taxon>
    </lineage>
</organism>